<sequence>MAAMNAISLNLSSNKQPTKLKHLTTVHLATASSVQRKTIATARFPFVQNPMWKMCNQLLESPIEK</sequence>
<gene>
    <name evidence="1" type="ORF">T07_7721</name>
</gene>
<evidence type="ECO:0000313" key="1">
    <source>
        <dbReference type="EMBL" id="KRX27868.1"/>
    </source>
</evidence>
<proteinExistence type="predicted"/>
<name>A0A0V0SMJ0_9BILA</name>
<organism evidence="1 2">
    <name type="scientific">Trichinella nelsoni</name>
    <dbReference type="NCBI Taxonomy" id="6336"/>
    <lineage>
        <taxon>Eukaryota</taxon>
        <taxon>Metazoa</taxon>
        <taxon>Ecdysozoa</taxon>
        <taxon>Nematoda</taxon>
        <taxon>Enoplea</taxon>
        <taxon>Dorylaimia</taxon>
        <taxon>Trichinellida</taxon>
        <taxon>Trichinellidae</taxon>
        <taxon>Trichinella</taxon>
    </lineage>
</organism>
<dbReference type="Proteomes" id="UP000054630">
    <property type="component" value="Unassembled WGS sequence"/>
</dbReference>
<dbReference type="AlphaFoldDB" id="A0A0V0SMJ0"/>
<evidence type="ECO:0000313" key="2">
    <source>
        <dbReference type="Proteomes" id="UP000054630"/>
    </source>
</evidence>
<dbReference type="EMBL" id="JYDL01000002">
    <property type="protein sequence ID" value="KRX27868.1"/>
    <property type="molecule type" value="Genomic_DNA"/>
</dbReference>
<keyword evidence="2" id="KW-1185">Reference proteome</keyword>
<protein>
    <submittedName>
        <fullName evidence="1">Uncharacterized protein</fullName>
    </submittedName>
</protein>
<comment type="caution">
    <text evidence="1">The sequence shown here is derived from an EMBL/GenBank/DDBJ whole genome shotgun (WGS) entry which is preliminary data.</text>
</comment>
<accession>A0A0V0SMJ0</accession>
<reference evidence="1 2" key="1">
    <citation type="submission" date="2015-01" db="EMBL/GenBank/DDBJ databases">
        <title>Evolution of Trichinella species and genotypes.</title>
        <authorList>
            <person name="Korhonen P.K."/>
            <person name="Edoardo P."/>
            <person name="Giuseppe L.R."/>
            <person name="Gasser R.B."/>
        </authorList>
    </citation>
    <scope>NUCLEOTIDE SEQUENCE [LARGE SCALE GENOMIC DNA]</scope>
    <source>
        <strain evidence="1">ISS37</strain>
    </source>
</reference>